<reference evidence="2" key="1">
    <citation type="journal article" date="2020" name="Stud. Mycol.">
        <title>101 Dothideomycetes genomes: a test case for predicting lifestyles and emergence of pathogens.</title>
        <authorList>
            <person name="Haridas S."/>
            <person name="Albert R."/>
            <person name="Binder M."/>
            <person name="Bloem J."/>
            <person name="Labutti K."/>
            <person name="Salamov A."/>
            <person name="Andreopoulos B."/>
            <person name="Baker S."/>
            <person name="Barry K."/>
            <person name="Bills G."/>
            <person name="Bluhm B."/>
            <person name="Cannon C."/>
            <person name="Castanera R."/>
            <person name="Culley D."/>
            <person name="Daum C."/>
            <person name="Ezra D."/>
            <person name="Gonzalez J."/>
            <person name="Henrissat B."/>
            <person name="Kuo A."/>
            <person name="Liang C."/>
            <person name="Lipzen A."/>
            <person name="Lutzoni F."/>
            <person name="Magnuson J."/>
            <person name="Mondo S."/>
            <person name="Nolan M."/>
            <person name="Ohm R."/>
            <person name="Pangilinan J."/>
            <person name="Park H.-J."/>
            <person name="Ramirez L."/>
            <person name="Alfaro M."/>
            <person name="Sun H."/>
            <person name="Tritt A."/>
            <person name="Yoshinaga Y."/>
            <person name="Zwiers L.-H."/>
            <person name="Turgeon B."/>
            <person name="Goodwin S."/>
            <person name="Spatafora J."/>
            <person name="Crous P."/>
            <person name="Grigoriev I."/>
        </authorList>
    </citation>
    <scope>NUCLEOTIDE SEQUENCE</scope>
    <source>
        <strain evidence="2">CBS 121410</strain>
    </source>
</reference>
<gene>
    <name evidence="2" type="ORF">K490DRAFT_52738</name>
</gene>
<organism evidence="2 3">
    <name type="scientific">Saccharata proteae CBS 121410</name>
    <dbReference type="NCBI Taxonomy" id="1314787"/>
    <lineage>
        <taxon>Eukaryota</taxon>
        <taxon>Fungi</taxon>
        <taxon>Dikarya</taxon>
        <taxon>Ascomycota</taxon>
        <taxon>Pezizomycotina</taxon>
        <taxon>Dothideomycetes</taxon>
        <taxon>Dothideomycetes incertae sedis</taxon>
        <taxon>Botryosphaeriales</taxon>
        <taxon>Saccharataceae</taxon>
        <taxon>Saccharata</taxon>
    </lineage>
</organism>
<name>A0A9P4I1P8_9PEZI</name>
<feature type="compositionally biased region" description="Polar residues" evidence="1">
    <location>
        <begin position="164"/>
        <end position="181"/>
    </location>
</feature>
<proteinExistence type="predicted"/>
<feature type="compositionally biased region" description="Polar residues" evidence="1">
    <location>
        <begin position="146"/>
        <end position="157"/>
    </location>
</feature>
<feature type="compositionally biased region" description="Basic residues" evidence="1">
    <location>
        <begin position="112"/>
        <end position="121"/>
    </location>
</feature>
<dbReference type="OrthoDB" id="5422061at2759"/>
<evidence type="ECO:0000313" key="3">
    <source>
        <dbReference type="Proteomes" id="UP000799776"/>
    </source>
</evidence>
<protein>
    <submittedName>
        <fullName evidence="2">Uncharacterized protein</fullName>
    </submittedName>
</protein>
<feature type="region of interest" description="Disordered" evidence="1">
    <location>
        <begin position="1"/>
        <end position="47"/>
    </location>
</feature>
<keyword evidence="3" id="KW-1185">Reference proteome</keyword>
<sequence length="181" mass="20442">MSDELNPDPTKPIKDGSRLAMKRDPKPKPLSERQYIPKTPIKRRHLSYTKEKKMEVLTYLEHHRVERWDPGTGKNYMRRPVQRDAAAHFKVPQATIARWTKRKDQIEALKGGARRAPKSKKSQAESTPQDASSGPAAPEQSDRTKSPTPSESANQAAESDHENQLSPEDSFFQTESTPLAS</sequence>
<evidence type="ECO:0000313" key="2">
    <source>
        <dbReference type="EMBL" id="KAF2091537.1"/>
    </source>
</evidence>
<dbReference type="EMBL" id="ML978711">
    <property type="protein sequence ID" value="KAF2091537.1"/>
    <property type="molecule type" value="Genomic_DNA"/>
</dbReference>
<evidence type="ECO:0000256" key="1">
    <source>
        <dbReference type="SAM" id="MobiDB-lite"/>
    </source>
</evidence>
<accession>A0A9P4I1P8</accession>
<comment type="caution">
    <text evidence="2">The sequence shown here is derived from an EMBL/GenBank/DDBJ whole genome shotgun (WGS) entry which is preliminary data.</text>
</comment>
<dbReference type="Proteomes" id="UP000799776">
    <property type="component" value="Unassembled WGS sequence"/>
</dbReference>
<dbReference type="AlphaFoldDB" id="A0A9P4I1P8"/>
<feature type="region of interest" description="Disordered" evidence="1">
    <location>
        <begin position="100"/>
        <end position="181"/>
    </location>
</feature>
<feature type="compositionally biased region" description="Basic and acidic residues" evidence="1">
    <location>
        <begin position="11"/>
        <end position="31"/>
    </location>
</feature>